<dbReference type="EMBL" id="JACIIV010000002">
    <property type="protein sequence ID" value="MBB6226168.1"/>
    <property type="molecule type" value="Genomic_DNA"/>
</dbReference>
<evidence type="ECO:0000256" key="6">
    <source>
        <dbReference type="ARBA" id="ARBA00023049"/>
    </source>
</evidence>
<keyword evidence="6" id="KW-0482">Metalloprotease</keyword>
<feature type="domain" description="Peptidase M48" evidence="8">
    <location>
        <begin position="54"/>
        <end position="240"/>
    </location>
</feature>
<evidence type="ECO:0000313" key="10">
    <source>
        <dbReference type="Proteomes" id="UP000538147"/>
    </source>
</evidence>
<evidence type="ECO:0000313" key="9">
    <source>
        <dbReference type="EMBL" id="MBB6226168.1"/>
    </source>
</evidence>
<dbReference type="InterPro" id="IPR051156">
    <property type="entry name" value="Mito/Outer_Membr_Metalloprot"/>
</dbReference>
<sequence>MRKISLALIPLALLASASAAQGPGFSTSERKIGIEAHPQLLQQFGGAMQGRAADYVKSVGQRIAGQSGMSARPQDYTVTLLNSNINNAFALPGGYVYISRQLLALLSNEAELAFVMGHEVGHVAARHSQSRQQRSTISGIGAAILGAVTGSNIVGQLANTGAQLYTLGFSREQERQADSLGLRYLAQAGYDPMSSASSLNSLGAQTGLEARLTGKGSGSGPSWLSTHPANNERVARIRKEAQTFTARAGARAMNRDTFLDAIDGLPYDDDATQGVIEGTRFRHPQLGLAFEAPSGFVLENTPTAVNGARGNAGRFQSTGGQPEGQTLAAYSARIWAAAGAQSAPQVQIRRINGIETAVSSVRQRSNSGEVDATLAVYRWNDNAWYQMLMIAPAGRDPGFQTLLNSVRRLTPQETAGIRGRRVSVVRVGANDTVASLAARMDYTDDKVARFTILNGIAANTRLVPGSRVKLIVRG</sequence>
<comment type="caution">
    <text evidence="9">The sequence shown here is derived from an EMBL/GenBank/DDBJ whole genome shotgun (WGS) entry which is preliminary data.</text>
</comment>
<dbReference type="Pfam" id="PF01435">
    <property type="entry name" value="Peptidase_M48"/>
    <property type="match status" value="1"/>
</dbReference>
<dbReference type="GO" id="GO:0051603">
    <property type="term" value="P:proteolysis involved in protein catabolic process"/>
    <property type="evidence" value="ECO:0007669"/>
    <property type="project" value="TreeGrafter"/>
</dbReference>
<dbReference type="GO" id="GO:0046872">
    <property type="term" value="F:metal ion binding"/>
    <property type="evidence" value="ECO:0007669"/>
    <property type="project" value="UniProtKB-KW"/>
</dbReference>
<keyword evidence="5" id="KW-0862">Zinc</keyword>
<evidence type="ECO:0000256" key="7">
    <source>
        <dbReference type="SAM" id="SignalP"/>
    </source>
</evidence>
<keyword evidence="7" id="KW-0732">Signal</keyword>
<accession>A0A841LAX7</accession>
<gene>
    <name evidence="9" type="ORF">FHS79_000321</name>
</gene>
<protein>
    <submittedName>
        <fullName evidence="9">Putative Zn-dependent protease</fullName>
    </submittedName>
</protein>
<keyword evidence="10" id="KW-1185">Reference proteome</keyword>
<dbReference type="PANTHER" id="PTHR22726:SF24">
    <property type="entry name" value="M48 FAMILY METALLOPEPTIDASE"/>
    <property type="match status" value="1"/>
</dbReference>
<dbReference type="Proteomes" id="UP000538147">
    <property type="component" value="Unassembled WGS sequence"/>
</dbReference>
<proteinExistence type="predicted"/>
<evidence type="ECO:0000256" key="2">
    <source>
        <dbReference type="ARBA" id="ARBA00022670"/>
    </source>
</evidence>
<comment type="cofactor">
    <cofactor evidence="1">
        <name>Zn(2+)</name>
        <dbReference type="ChEBI" id="CHEBI:29105"/>
    </cofactor>
</comment>
<keyword evidence="4" id="KW-0378">Hydrolase</keyword>
<evidence type="ECO:0000259" key="8">
    <source>
        <dbReference type="Pfam" id="PF01435"/>
    </source>
</evidence>
<dbReference type="PANTHER" id="PTHR22726">
    <property type="entry name" value="METALLOENDOPEPTIDASE OMA1"/>
    <property type="match status" value="1"/>
</dbReference>
<organism evidence="9 10">
    <name type="scientific">Polymorphobacter multimanifer</name>
    <dbReference type="NCBI Taxonomy" id="1070431"/>
    <lineage>
        <taxon>Bacteria</taxon>
        <taxon>Pseudomonadati</taxon>
        <taxon>Pseudomonadota</taxon>
        <taxon>Alphaproteobacteria</taxon>
        <taxon>Sphingomonadales</taxon>
        <taxon>Sphingosinicellaceae</taxon>
        <taxon>Polymorphobacter</taxon>
    </lineage>
</organism>
<keyword evidence="3" id="KW-0479">Metal-binding</keyword>
<evidence type="ECO:0000256" key="1">
    <source>
        <dbReference type="ARBA" id="ARBA00001947"/>
    </source>
</evidence>
<feature type="chain" id="PRO_5032871932" evidence="7">
    <location>
        <begin position="20"/>
        <end position="474"/>
    </location>
</feature>
<evidence type="ECO:0000256" key="3">
    <source>
        <dbReference type="ARBA" id="ARBA00022723"/>
    </source>
</evidence>
<reference evidence="9 10" key="1">
    <citation type="submission" date="2020-08" db="EMBL/GenBank/DDBJ databases">
        <title>Genomic Encyclopedia of Type Strains, Phase IV (KMG-IV): sequencing the most valuable type-strain genomes for metagenomic binning, comparative biology and taxonomic classification.</title>
        <authorList>
            <person name="Goeker M."/>
        </authorList>
    </citation>
    <scope>NUCLEOTIDE SEQUENCE [LARGE SCALE GENOMIC DNA]</scope>
    <source>
        <strain evidence="9 10">DSM 102189</strain>
    </source>
</reference>
<dbReference type="InterPro" id="IPR001915">
    <property type="entry name" value="Peptidase_M48"/>
</dbReference>
<evidence type="ECO:0000256" key="4">
    <source>
        <dbReference type="ARBA" id="ARBA00022801"/>
    </source>
</evidence>
<name>A0A841LAX7_9SPHN</name>
<feature type="signal peptide" evidence="7">
    <location>
        <begin position="1"/>
        <end position="19"/>
    </location>
</feature>
<dbReference type="Gene3D" id="3.30.2010.10">
    <property type="entry name" value="Metalloproteases ('zincins'), catalytic domain"/>
    <property type="match status" value="1"/>
</dbReference>
<dbReference type="GO" id="GO:0016020">
    <property type="term" value="C:membrane"/>
    <property type="evidence" value="ECO:0007669"/>
    <property type="project" value="TreeGrafter"/>
</dbReference>
<keyword evidence="2 9" id="KW-0645">Protease</keyword>
<dbReference type="AlphaFoldDB" id="A0A841LAX7"/>
<evidence type="ECO:0000256" key="5">
    <source>
        <dbReference type="ARBA" id="ARBA00022833"/>
    </source>
</evidence>
<dbReference type="GO" id="GO:0004222">
    <property type="term" value="F:metalloendopeptidase activity"/>
    <property type="evidence" value="ECO:0007669"/>
    <property type="project" value="InterPro"/>
</dbReference>
<dbReference type="RefSeq" id="WP_243452568.1">
    <property type="nucleotide sequence ID" value="NZ_BMOX01000010.1"/>
</dbReference>